<dbReference type="EMBL" id="LT963352">
    <property type="protein sequence ID" value="SOR84260.1"/>
    <property type="molecule type" value="Genomic_DNA"/>
</dbReference>
<dbReference type="Pfam" id="PF08241">
    <property type="entry name" value="Methyltransf_11"/>
    <property type="match status" value="1"/>
</dbReference>
<evidence type="ECO:0000313" key="2">
    <source>
        <dbReference type="EMBL" id="SOR84260.1"/>
    </source>
</evidence>
<feature type="domain" description="Methyltransferase type 11" evidence="1">
    <location>
        <begin position="43"/>
        <end position="136"/>
    </location>
</feature>
<name>A0A2N9BLL4_STRCX</name>
<dbReference type="InterPro" id="IPR029063">
    <property type="entry name" value="SAM-dependent_MTases_sf"/>
</dbReference>
<keyword evidence="3" id="KW-1185">Reference proteome</keyword>
<dbReference type="GO" id="GO:0032259">
    <property type="term" value="P:methylation"/>
    <property type="evidence" value="ECO:0007669"/>
    <property type="project" value="UniProtKB-KW"/>
</dbReference>
<gene>
    <name evidence="2" type="primary">ubiE_8</name>
    <name evidence="2" type="ORF">SCNRRL3882_7705</name>
</gene>
<sequence length="271" mass="29258">MKEQRFDVWAAAAAYERFMGRWSRLAAEEFATWLDCADHLRWLDVGCGTGALSAAVTARCRPRMVVGVDRSEAFVGSVRVPGPVSARFLVADAMSLPVRDGAMDVAVSGLTLNFLPQPTAAVAEMARVVRPGGRVATYVWDYAGGMSFLRRFWDAAVAVDPSAASLDEGRRFPVCRPERLHRLWADAGLVDVSTAPIEVPTVFADFDDLWEPFLAGQGPAPGYVASLAPADRDQVRDALSAAVTRRPDGAIALTARAWAVSGRRPVRAAAR</sequence>
<proteinExistence type="predicted"/>
<protein>
    <submittedName>
        <fullName evidence="2">Demethylmenaquinone methyltransferase</fullName>
        <ecNumber evidence="2">2.1.1.163</ecNumber>
    </submittedName>
</protein>
<dbReference type="EC" id="2.1.1.163" evidence="2"/>
<keyword evidence="2" id="KW-0808">Transferase</keyword>
<reference evidence="3" key="1">
    <citation type="submission" date="2017-11" db="EMBL/GenBank/DDBJ databases">
        <authorList>
            <person name="Wibberg D."/>
        </authorList>
    </citation>
    <scope>NUCLEOTIDE SEQUENCE [LARGE SCALE GENOMIC DNA]</scope>
</reference>
<organism evidence="2 3">
    <name type="scientific">Streptomyces chartreusis NRRL 3882</name>
    <dbReference type="NCBI Taxonomy" id="1079985"/>
    <lineage>
        <taxon>Bacteria</taxon>
        <taxon>Bacillati</taxon>
        <taxon>Actinomycetota</taxon>
        <taxon>Actinomycetes</taxon>
        <taxon>Kitasatosporales</taxon>
        <taxon>Streptomycetaceae</taxon>
        <taxon>Streptomyces</taxon>
    </lineage>
</organism>
<dbReference type="GO" id="GO:0008757">
    <property type="term" value="F:S-adenosylmethionine-dependent methyltransferase activity"/>
    <property type="evidence" value="ECO:0007669"/>
    <property type="project" value="InterPro"/>
</dbReference>
<evidence type="ECO:0000313" key="3">
    <source>
        <dbReference type="Proteomes" id="UP000235464"/>
    </source>
</evidence>
<dbReference type="RefSeq" id="WP_010038408.1">
    <property type="nucleotide sequence ID" value="NZ_LT962942.1"/>
</dbReference>
<evidence type="ECO:0000259" key="1">
    <source>
        <dbReference type="Pfam" id="PF08241"/>
    </source>
</evidence>
<dbReference type="CDD" id="cd02440">
    <property type="entry name" value="AdoMet_MTases"/>
    <property type="match status" value="1"/>
</dbReference>
<dbReference type="PANTHER" id="PTHR43591">
    <property type="entry name" value="METHYLTRANSFERASE"/>
    <property type="match status" value="1"/>
</dbReference>
<dbReference type="OrthoDB" id="9795634at2"/>
<dbReference type="PANTHER" id="PTHR43591:SF24">
    <property type="entry name" value="2-METHOXY-6-POLYPRENYL-1,4-BENZOQUINOL METHYLASE, MITOCHONDRIAL"/>
    <property type="match status" value="1"/>
</dbReference>
<dbReference type="SUPFAM" id="SSF53335">
    <property type="entry name" value="S-adenosyl-L-methionine-dependent methyltransferases"/>
    <property type="match status" value="1"/>
</dbReference>
<dbReference type="Gene3D" id="3.40.50.150">
    <property type="entry name" value="Vaccinia Virus protein VP39"/>
    <property type="match status" value="1"/>
</dbReference>
<dbReference type="Proteomes" id="UP000235464">
    <property type="component" value="Chromosome I"/>
</dbReference>
<dbReference type="GO" id="GO:0043770">
    <property type="term" value="F:demethylmenaquinone methyltransferase activity"/>
    <property type="evidence" value="ECO:0007669"/>
    <property type="project" value="UniProtKB-EC"/>
</dbReference>
<dbReference type="AlphaFoldDB" id="A0A2N9BLL4"/>
<keyword evidence="2" id="KW-0489">Methyltransferase</keyword>
<dbReference type="InterPro" id="IPR013216">
    <property type="entry name" value="Methyltransf_11"/>
</dbReference>
<accession>A0A2N9BLL4</accession>